<accession>A0A5Q2WGR8</accession>
<sequence>MSEFTRSEKRKMRKHRRIVQEAQLLAEGYGRVAMRVECEALAASLTRAIGDEDTFRGV</sequence>
<dbReference type="GeneID" id="70081232"/>
<dbReference type="RefSeq" id="YP_010246667.1">
    <property type="nucleotide sequence ID" value="NC_060137.1"/>
</dbReference>
<dbReference type="EMBL" id="MN444870">
    <property type="protein sequence ID" value="QGH75737.1"/>
    <property type="molecule type" value="Genomic_DNA"/>
</dbReference>
<name>A0A5Q2WGR8_9CAUD</name>
<protein>
    <submittedName>
        <fullName evidence="1">Uncharacterized protein</fullName>
    </submittedName>
</protein>
<dbReference type="Proteomes" id="UP000346466">
    <property type="component" value="Segment"/>
</dbReference>
<proteinExistence type="predicted"/>
<dbReference type="KEGG" id="vg:70081232"/>
<keyword evidence="2" id="KW-1185">Reference proteome</keyword>
<evidence type="ECO:0000313" key="1">
    <source>
        <dbReference type="EMBL" id="QGH75737.1"/>
    </source>
</evidence>
<evidence type="ECO:0000313" key="2">
    <source>
        <dbReference type="Proteomes" id="UP000346466"/>
    </source>
</evidence>
<gene>
    <name evidence="1" type="primary">8</name>
    <name evidence="1" type="ORF">SEA_SYLEON_8</name>
</gene>
<reference evidence="1 2" key="1">
    <citation type="submission" date="2019-09" db="EMBL/GenBank/DDBJ databases">
        <authorList>
            <person name="Falcon-Lizardi N."/>
            <person name="Rios-Rosa Y."/>
            <person name="Rivera-Cruz A."/>
            <person name="Rivera-Espinal N.S."/>
            <person name="Rodriguez-Cotto F.E."/>
            <person name="Rosa-Flores A.N."/>
            <person name="Rubin M.R."/>
            <person name="Vazquez E."/>
            <person name="Molloy S.D."/>
            <person name="Garlena R.A."/>
            <person name="Russell D.A."/>
            <person name="Pope W.H."/>
            <person name="Jacobs-Sera D."/>
            <person name="Hatfull G.F."/>
        </authorList>
    </citation>
    <scope>NUCLEOTIDE SEQUENCE [LARGE SCALE GENOMIC DNA]</scope>
</reference>
<organism evidence="1 2">
    <name type="scientific">Gordonia phage Syleon</name>
    <dbReference type="NCBI Taxonomy" id="2653718"/>
    <lineage>
        <taxon>Viruses</taxon>
        <taxon>Duplodnaviria</taxon>
        <taxon>Heunggongvirae</taxon>
        <taxon>Uroviricota</taxon>
        <taxon>Caudoviricetes</taxon>
        <taxon>Deeyouvirinae</taxon>
        <taxon>Octobienvirus</taxon>
        <taxon>Octobienvirus syleon</taxon>
    </lineage>
</organism>